<sequence>MDSSADDPAETTARARRAEKLAARLADPLEADGAVTALRQAEELKYLAGDLLTAAASRAHDAGLSWQDIGNQLGISRQAAYQRFASGSSADDGRRREDRELVQQIRELFAAIDSGDIDRIGTEFTPRMLAQVPPSTVRALWADAVDSLGPFDRLTAATVRRNGSTRFVHCSLVFADGLLEGRAAVDRSGKVAGLLITDPGFTPPAG</sequence>
<keyword evidence="2" id="KW-1185">Reference proteome</keyword>
<organism evidence="1 2">
    <name type="scientific">Arthrobacter rhombi</name>
    <dbReference type="NCBI Taxonomy" id="71253"/>
    <lineage>
        <taxon>Bacteria</taxon>
        <taxon>Bacillati</taxon>
        <taxon>Actinomycetota</taxon>
        <taxon>Actinomycetes</taxon>
        <taxon>Micrococcales</taxon>
        <taxon>Micrococcaceae</taxon>
        <taxon>Arthrobacter</taxon>
    </lineage>
</organism>
<dbReference type="AlphaFoldDB" id="A0A1R4GJ53"/>
<dbReference type="Proteomes" id="UP000195913">
    <property type="component" value="Unassembled WGS sequence"/>
</dbReference>
<dbReference type="SUPFAM" id="SSF54427">
    <property type="entry name" value="NTF2-like"/>
    <property type="match status" value="1"/>
</dbReference>
<evidence type="ECO:0000313" key="2">
    <source>
        <dbReference type="Proteomes" id="UP000195913"/>
    </source>
</evidence>
<accession>A0A1R4GJ53</accession>
<dbReference type="InterPro" id="IPR032710">
    <property type="entry name" value="NTF2-like_dom_sf"/>
</dbReference>
<proteinExistence type="predicted"/>
<gene>
    <name evidence="1" type="ORF">FM101_10900</name>
</gene>
<dbReference type="RefSeq" id="WP_086999478.1">
    <property type="nucleotide sequence ID" value="NZ_FUHW01000038.1"/>
</dbReference>
<dbReference type="EMBL" id="FUHW01000038">
    <property type="protein sequence ID" value="SJM68267.1"/>
    <property type="molecule type" value="Genomic_DNA"/>
</dbReference>
<protein>
    <submittedName>
        <fullName evidence="1">Uncharacterized protein</fullName>
    </submittedName>
</protein>
<evidence type="ECO:0000313" key="1">
    <source>
        <dbReference type="EMBL" id="SJM68267.1"/>
    </source>
</evidence>
<reference evidence="1 2" key="1">
    <citation type="submission" date="2017-02" db="EMBL/GenBank/DDBJ databases">
        <authorList>
            <person name="Peterson S.W."/>
        </authorList>
    </citation>
    <scope>NUCLEOTIDE SEQUENCE [LARGE SCALE GENOMIC DNA]</scope>
    <source>
        <strain evidence="1 2">B Ar 00.02</strain>
    </source>
</reference>
<name>A0A1R4GJ53_9MICC</name>